<feature type="domain" description="DUF3456" evidence="5">
    <location>
        <begin position="35"/>
        <end position="183"/>
    </location>
</feature>
<keyword evidence="2 4" id="KW-0732">Signal</keyword>
<dbReference type="Proteomes" id="UP001152320">
    <property type="component" value="Chromosome 8"/>
</dbReference>
<dbReference type="EMBL" id="JAIZAY010000008">
    <property type="protein sequence ID" value="KAJ8037251.1"/>
    <property type="molecule type" value="Genomic_DNA"/>
</dbReference>
<dbReference type="AlphaFoldDB" id="A0A9Q1C3D5"/>
<feature type="chain" id="PRO_5040237497" evidence="4">
    <location>
        <begin position="20"/>
        <end position="234"/>
    </location>
</feature>
<evidence type="ECO:0000313" key="7">
    <source>
        <dbReference type="Proteomes" id="UP001152320"/>
    </source>
</evidence>
<evidence type="ECO:0000313" key="6">
    <source>
        <dbReference type="EMBL" id="KAJ8037251.1"/>
    </source>
</evidence>
<evidence type="ECO:0000256" key="2">
    <source>
        <dbReference type="ARBA" id="ARBA00022729"/>
    </source>
</evidence>
<evidence type="ECO:0000256" key="3">
    <source>
        <dbReference type="SAM" id="MobiDB-lite"/>
    </source>
</evidence>
<dbReference type="InterPro" id="IPR021852">
    <property type="entry name" value="DUF3456"/>
</dbReference>
<keyword evidence="7" id="KW-1185">Reference proteome</keyword>
<dbReference type="PANTHER" id="PTHR15382:SF8">
    <property type="entry name" value="CANOPY B"/>
    <property type="match status" value="1"/>
</dbReference>
<gene>
    <name evidence="6" type="ORF">HOLleu_18023</name>
</gene>
<comment type="caution">
    <text evidence="6">The sequence shown here is derived from an EMBL/GenBank/DDBJ whole genome shotgun (WGS) entry which is preliminary data.</text>
</comment>
<sequence length="234" mass="27076">MKIDVLVTIFLWLFRLSSGESEEYDPENPHRNPSKCEVCKIVSEELQLAMEDSGKTHEVITQGGFDRPQKRIKYTQSEIRLIEVLESVCDRVLKYNIHAERKSSRRFAKGRSETMQTLQDLVHKGVKVDLGIPYSMWDEPSAAVTKANQYCHHLIENYEDAIENWFFKTDQSRELSEYLCVDRVLTKEEAVCLTEVWTGKERVHGTEDEGDEEEEENNTKLKGDPGSKDSKDEL</sequence>
<evidence type="ECO:0000259" key="5">
    <source>
        <dbReference type="Pfam" id="PF11938"/>
    </source>
</evidence>
<feature type="compositionally biased region" description="Basic and acidic residues" evidence="3">
    <location>
        <begin position="217"/>
        <end position="234"/>
    </location>
</feature>
<organism evidence="6 7">
    <name type="scientific">Holothuria leucospilota</name>
    <name type="common">Black long sea cucumber</name>
    <name type="synonym">Mertensiothuria leucospilota</name>
    <dbReference type="NCBI Taxonomy" id="206669"/>
    <lineage>
        <taxon>Eukaryota</taxon>
        <taxon>Metazoa</taxon>
        <taxon>Echinodermata</taxon>
        <taxon>Eleutherozoa</taxon>
        <taxon>Echinozoa</taxon>
        <taxon>Holothuroidea</taxon>
        <taxon>Aspidochirotacea</taxon>
        <taxon>Aspidochirotida</taxon>
        <taxon>Holothuriidae</taxon>
        <taxon>Holothuria</taxon>
    </lineage>
</organism>
<proteinExistence type="inferred from homology"/>
<reference evidence="6" key="1">
    <citation type="submission" date="2021-10" db="EMBL/GenBank/DDBJ databases">
        <title>Tropical sea cucumber genome reveals ecological adaptation and Cuvierian tubules defense mechanism.</title>
        <authorList>
            <person name="Chen T."/>
        </authorList>
    </citation>
    <scope>NUCLEOTIDE SEQUENCE</scope>
    <source>
        <strain evidence="6">Nanhai2018</strain>
        <tissue evidence="6">Muscle</tissue>
    </source>
</reference>
<dbReference type="OrthoDB" id="6020060at2759"/>
<feature type="signal peptide" evidence="4">
    <location>
        <begin position="1"/>
        <end position="19"/>
    </location>
</feature>
<accession>A0A9Q1C3D5</accession>
<name>A0A9Q1C3D5_HOLLE</name>
<dbReference type="PANTHER" id="PTHR15382">
    <property type="entry name" value="CTG4A-RELATED"/>
    <property type="match status" value="1"/>
</dbReference>
<dbReference type="Pfam" id="PF11938">
    <property type="entry name" value="DUF3456"/>
    <property type="match status" value="1"/>
</dbReference>
<comment type="similarity">
    <text evidence="1">Belongs to the canopy family.</text>
</comment>
<protein>
    <submittedName>
        <fullName evidence="6">Protein canopy-like 4</fullName>
    </submittedName>
</protein>
<evidence type="ECO:0000256" key="4">
    <source>
        <dbReference type="SAM" id="SignalP"/>
    </source>
</evidence>
<feature type="region of interest" description="Disordered" evidence="3">
    <location>
        <begin position="201"/>
        <end position="234"/>
    </location>
</feature>
<evidence type="ECO:0000256" key="1">
    <source>
        <dbReference type="ARBA" id="ARBA00007285"/>
    </source>
</evidence>